<name>A0A5K7S504_9BACT</name>
<feature type="signal peptide" evidence="1">
    <location>
        <begin position="1"/>
        <end position="20"/>
    </location>
</feature>
<accession>A0A5K7S504</accession>
<dbReference type="RefSeq" id="WP_318349693.1">
    <property type="nucleotide sequence ID" value="NZ_AP018694.1"/>
</dbReference>
<keyword evidence="3" id="KW-1185">Reference proteome</keyword>
<dbReference type="PROSITE" id="PS51257">
    <property type="entry name" value="PROKAR_LIPOPROTEIN"/>
    <property type="match status" value="1"/>
</dbReference>
<proteinExistence type="predicted"/>
<protein>
    <recommendedName>
        <fullName evidence="4">DUF4493 domain-containing protein</fullName>
    </recommendedName>
</protein>
<dbReference type="AlphaFoldDB" id="A0A5K7S504"/>
<dbReference type="Proteomes" id="UP001193389">
    <property type="component" value="Chromosome"/>
</dbReference>
<evidence type="ECO:0000313" key="2">
    <source>
        <dbReference type="EMBL" id="BBE16638.1"/>
    </source>
</evidence>
<feature type="chain" id="PRO_5024405948" description="DUF4493 domain-containing protein" evidence="1">
    <location>
        <begin position="21"/>
        <end position="240"/>
    </location>
</feature>
<evidence type="ECO:0000256" key="1">
    <source>
        <dbReference type="SAM" id="SignalP"/>
    </source>
</evidence>
<evidence type="ECO:0008006" key="4">
    <source>
        <dbReference type="Google" id="ProtNLM"/>
    </source>
</evidence>
<dbReference type="KEGG" id="anf:AQPE_0778"/>
<evidence type="ECO:0000313" key="3">
    <source>
        <dbReference type="Proteomes" id="UP001193389"/>
    </source>
</evidence>
<keyword evidence="1" id="KW-0732">Signal</keyword>
<reference evidence="2" key="1">
    <citation type="journal article" date="2020" name="Int. J. Syst. Evol. Microbiol.">
        <title>Aquipluma nitroreducens gen. nov. sp. nov., a novel facultatively anaerobic bacterium isolated from a freshwater lake.</title>
        <authorList>
            <person name="Watanabe M."/>
            <person name="Kojima H."/>
            <person name="Fukui M."/>
        </authorList>
    </citation>
    <scope>NUCLEOTIDE SEQUENCE</scope>
    <source>
        <strain evidence="2">MeG22</strain>
    </source>
</reference>
<organism evidence="2 3">
    <name type="scientific">Aquipluma nitroreducens</name>
    <dbReference type="NCBI Taxonomy" id="2010828"/>
    <lineage>
        <taxon>Bacteria</taxon>
        <taxon>Pseudomonadati</taxon>
        <taxon>Bacteroidota</taxon>
        <taxon>Bacteroidia</taxon>
        <taxon>Marinilabiliales</taxon>
        <taxon>Prolixibacteraceae</taxon>
        <taxon>Aquipluma</taxon>
    </lineage>
</organism>
<dbReference type="EMBL" id="AP018694">
    <property type="protein sequence ID" value="BBE16638.1"/>
    <property type="molecule type" value="Genomic_DNA"/>
</dbReference>
<sequence length="240" mass="25817">MKNFRKLFTGFLCLSFGSLALVSCIKSTPVALQGVADVIIQDMKTDAGIKYGIVIYASANYDIASVKVTAPGTPGKIYQLSATSNKTQFVYTPQASDYTTDMPVKGDYSIEMVTVAGETLNGKDVVGDEKLTPIVIMTATMSSQSLKTTWDKVTGASAYVVKLYSANKADLLYSSNYLSADAVDFQFSSSSSGWAYGVSPVANTDYVVELIAIKVETGVTVDQANNLQFITTDSKTIKWE</sequence>
<gene>
    <name evidence="2" type="ORF">AQPE_0778</name>
</gene>